<keyword evidence="1" id="KW-1133">Transmembrane helix</keyword>
<organism evidence="2 3">
    <name type="scientific">Aestuariirhabdus litorea</name>
    <dbReference type="NCBI Taxonomy" id="2528527"/>
    <lineage>
        <taxon>Bacteria</taxon>
        <taxon>Pseudomonadati</taxon>
        <taxon>Pseudomonadota</taxon>
        <taxon>Gammaproteobacteria</taxon>
        <taxon>Oceanospirillales</taxon>
        <taxon>Aestuariirhabdaceae</taxon>
        <taxon>Aestuariirhabdus</taxon>
    </lineage>
</organism>
<keyword evidence="1" id="KW-0812">Transmembrane</keyword>
<dbReference type="RefSeq" id="WP_125015081.1">
    <property type="nucleotide sequence ID" value="NZ_QWEZ01000001.1"/>
</dbReference>
<dbReference type="AlphaFoldDB" id="A0A3P3VPF9"/>
<dbReference type="Proteomes" id="UP000280792">
    <property type="component" value="Unassembled WGS sequence"/>
</dbReference>
<comment type="caution">
    <text evidence="2">The sequence shown here is derived from an EMBL/GenBank/DDBJ whole genome shotgun (WGS) entry which is preliminary data.</text>
</comment>
<evidence type="ECO:0008006" key="4">
    <source>
        <dbReference type="Google" id="ProtNLM"/>
    </source>
</evidence>
<name>A0A3P3VPF9_9GAMM</name>
<dbReference type="EMBL" id="QWEZ01000001">
    <property type="protein sequence ID" value="RRJ84652.1"/>
    <property type="molecule type" value="Genomic_DNA"/>
</dbReference>
<protein>
    <recommendedName>
        <fullName evidence="4">Preprotein translocase subunit YajC</fullName>
    </recommendedName>
</protein>
<evidence type="ECO:0000256" key="1">
    <source>
        <dbReference type="SAM" id="Phobius"/>
    </source>
</evidence>
<reference evidence="2 3" key="1">
    <citation type="submission" date="2018-08" db="EMBL/GenBank/DDBJ databases">
        <authorList>
            <person name="Khan S.A."/>
        </authorList>
    </citation>
    <scope>NUCLEOTIDE SEQUENCE [LARGE SCALE GENOMIC DNA]</scope>
    <source>
        <strain evidence="2 3">GTF-13</strain>
    </source>
</reference>
<gene>
    <name evidence="2" type="ORF">D0544_05995</name>
</gene>
<feature type="transmembrane region" description="Helical" evidence="1">
    <location>
        <begin position="6"/>
        <end position="23"/>
    </location>
</feature>
<reference evidence="2 3" key="2">
    <citation type="submission" date="2018-12" db="EMBL/GenBank/DDBJ databases">
        <title>Simiduia agarivorans gen. nov., sp. nov., a marine, agarolytic bacterium isolated from shallow coastal water from Keelung, Taiwan.</title>
        <authorList>
            <person name="Shieh W.Y."/>
        </authorList>
    </citation>
    <scope>NUCLEOTIDE SEQUENCE [LARGE SCALE GENOMIC DNA]</scope>
    <source>
        <strain evidence="2 3">GTF-13</strain>
    </source>
</reference>
<evidence type="ECO:0000313" key="3">
    <source>
        <dbReference type="Proteomes" id="UP000280792"/>
    </source>
</evidence>
<keyword evidence="3" id="KW-1185">Reference proteome</keyword>
<evidence type="ECO:0000313" key="2">
    <source>
        <dbReference type="EMBL" id="RRJ84652.1"/>
    </source>
</evidence>
<keyword evidence="1" id="KW-0472">Membrane</keyword>
<sequence length="163" mass="18203">MTYLIIAVVVLYLVGTITWVMPSRRDKKQAAMRARAKQLGLQLQYKTKELPRGLDRGYGAVAYMQYIQPRPQPLEGATVLKLLRIPEEEGQIPGWTVSGAFMDEFLAPFEAVLAGFPADVFGVLVGPGAVAIEWQEKGDLDDIERIYNGLSRLLTLPLVELER</sequence>
<proteinExistence type="predicted"/>
<accession>A0A3P3VPF9</accession>